<proteinExistence type="predicted"/>
<dbReference type="GO" id="GO:0005829">
    <property type="term" value="C:cytosol"/>
    <property type="evidence" value="ECO:0007669"/>
    <property type="project" value="TreeGrafter"/>
</dbReference>
<organism evidence="3 4">
    <name type="scientific">Jaapia argillacea MUCL 33604</name>
    <dbReference type="NCBI Taxonomy" id="933084"/>
    <lineage>
        <taxon>Eukaryota</taxon>
        <taxon>Fungi</taxon>
        <taxon>Dikarya</taxon>
        <taxon>Basidiomycota</taxon>
        <taxon>Agaricomycotina</taxon>
        <taxon>Agaricomycetes</taxon>
        <taxon>Agaricomycetidae</taxon>
        <taxon>Jaapiales</taxon>
        <taxon>Jaapiaceae</taxon>
        <taxon>Jaapia</taxon>
    </lineage>
</organism>
<feature type="domain" description="DhaK" evidence="2">
    <location>
        <begin position="34"/>
        <end position="116"/>
    </location>
</feature>
<dbReference type="SUPFAM" id="SSF82549">
    <property type="entry name" value="DAK1/DegV-like"/>
    <property type="match status" value="1"/>
</dbReference>
<dbReference type="InParanoid" id="A0A067QIQ4"/>
<feature type="region of interest" description="Disordered" evidence="1">
    <location>
        <begin position="88"/>
        <end position="116"/>
    </location>
</feature>
<dbReference type="Gene3D" id="3.40.50.10440">
    <property type="entry name" value="Dihydroxyacetone kinase, domain 1"/>
    <property type="match status" value="1"/>
</dbReference>
<evidence type="ECO:0000313" key="4">
    <source>
        <dbReference type="Proteomes" id="UP000027265"/>
    </source>
</evidence>
<dbReference type="STRING" id="933084.A0A067QIQ4"/>
<name>A0A067QIQ4_9AGAM</name>
<dbReference type="PANTHER" id="PTHR28629">
    <property type="entry name" value="TRIOKINASE/FMN CYCLASE"/>
    <property type="match status" value="1"/>
</dbReference>
<feature type="region of interest" description="Disordered" evidence="1">
    <location>
        <begin position="1"/>
        <end position="20"/>
    </location>
</feature>
<dbReference type="PROSITE" id="PS51481">
    <property type="entry name" value="DHAK"/>
    <property type="match status" value="1"/>
</dbReference>
<dbReference type="AlphaFoldDB" id="A0A067QIQ4"/>
<dbReference type="Pfam" id="PF02733">
    <property type="entry name" value="Dak1"/>
    <property type="match status" value="1"/>
</dbReference>
<dbReference type="InterPro" id="IPR004006">
    <property type="entry name" value="DhaK_dom"/>
</dbReference>
<dbReference type="OrthoDB" id="1724672at2759"/>
<dbReference type="EMBL" id="KL197711">
    <property type="protein sequence ID" value="KDQ62471.1"/>
    <property type="molecule type" value="Genomic_DNA"/>
</dbReference>
<evidence type="ECO:0000256" key="1">
    <source>
        <dbReference type="SAM" id="MobiDB-lite"/>
    </source>
</evidence>
<dbReference type="GO" id="GO:0019563">
    <property type="term" value="P:glycerol catabolic process"/>
    <property type="evidence" value="ECO:0007669"/>
    <property type="project" value="TreeGrafter"/>
</dbReference>
<dbReference type="GO" id="GO:0004371">
    <property type="term" value="F:glycerone kinase activity"/>
    <property type="evidence" value="ECO:0007669"/>
    <property type="project" value="InterPro"/>
</dbReference>
<reference evidence="4" key="1">
    <citation type="journal article" date="2014" name="Proc. Natl. Acad. Sci. U.S.A.">
        <title>Extensive sampling of basidiomycete genomes demonstrates inadequacy of the white-rot/brown-rot paradigm for wood decay fungi.</title>
        <authorList>
            <person name="Riley R."/>
            <person name="Salamov A.A."/>
            <person name="Brown D.W."/>
            <person name="Nagy L.G."/>
            <person name="Floudas D."/>
            <person name="Held B.W."/>
            <person name="Levasseur A."/>
            <person name="Lombard V."/>
            <person name="Morin E."/>
            <person name="Otillar R."/>
            <person name="Lindquist E.A."/>
            <person name="Sun H."/>
            <person name="LaButti K.M."/>
            <person name="Schmutz J."/>
            <person name="Jabbour D."/>
            <person name="Luo H."/>
            <person name="Baker S.E."/>
            <person name="Pisabarro A.G."/>
            <person name="Walton J.D."/>
            <person name="Blanchette R.A."/>
            <person name="Henrissat B."/>
            <person name="Martin F."/>
            <person name="Cullen D."/>
            <person name="Hibbett D.S."/>
            <person name="Grigoriev I.V."/>
        </authorList>
    </citation>
    <scope>NUCLEOTIDE SEQUENCE [LARGE SCALE GENOMIC DNA]</scope>
    <source>
        <strain evidence="4">MUCL 33604</strain>
    </source>
</reference>
<keyword evidence="4" id="KW-1185">Reference proteome</keyword>
<dbReference type="PANTHER" id="PTHR28629:SF14">
    <property type="entry name" value="DIHYDROXYACETONE KINASE 1"/>
    <property type="match status" value="1"/>
</dbReference>
<protein>
    <recommendedName>
        <fullName evidence="2">DhaK domain-containing protein</fullName>
    </recommendedName>
</protein>
<sequence length="116" mass="12233">MARQTAHLSPTHEYSAALPPALDTTMSSKHIFDSPQGLVLKSLRGAVVLNPPCALTPTPNKLHLPFPFKPEPKRRLVVISGGGVDRQPAHVGYTGQGMPSTSVSGDIFPSPSAKAV</sequence>
<dbReference type="Proteomes" id="UP000027265">
    <property type="component" value="Unassembled WGS sequence"/>
</dbReference>
<gene>
    <name evidence="3" type="ORF">JAAARDRAFT_189793</name>
</gene>
<dbReference type="InterPro" id="IPR050861">
    <property type="entry name" value="Dihydroxyacetone_Kinase"/>
</dbReference>
<dbReference type="HOGENOM" id="CLU_2097221_0_0_1"/>
<accession>A0A067QIQ4</accession>
<evidence type="ECO:0000313" key="3">
    <source>
        <dbReference type="EMBL" id="KDQ62471.1"/>
    </source>
</evidence>
<evidence type="ECO:0000259" key="2">
    <source>
        <dbReference type="PROSITE" id="PS51481"/>
    </source>
</evidence>